<evidence type="ECO:0000313" key="2">
    <source>
        <dbReference type="Proteomes" id="UP001162483"/>
    </source>
</evidence>
<sequence>LITTGFFYFLLNKLTNTENCEKSIFLVSVIQFCK</sequence>
<proteinExistence type="predicted"/>
<reference evidence="1" key="1">
    <citation type="submission" date="2023-05" db="EMBL/GenBank/DDBJ databases">
        <authorList>
            <person name="Stuckert A."/>
        </authorList>
    </citation>
    <scope>NUCLEOTIDE SEQUENCE</scope>
</reference>
<accession>A0ABN9D7Z3</accession>
<keyword evidence="2" id="KW-1185">Reference proteome</keyword>
<evidence type="ECO:0008006" key="3">
    <source>
        <dbReference type="Google" id="ProtNLM"/>
    </source>
</evidence>
<feature type="non-terminal residue" evidence="1">
    <location>
        <position position="1"/>
    </location>
</feature>
<gene>
    <name evidence="1" type="ORF">SPARVUS_LOCUS6576179</name>
</gene>
<name>A0ABN9D7Z3_9NEOB</name>
<dbReference type="EMBL" id="CATNWA010014114">
    <property type="protein sequence ID" value="CAI9567652.1"/>
    <property type="molecule type" value="Genomic_DNA"/>
</dbReference>
<dbReference type="Proteomes" id="UP001162483">
    <property type="component" value="Unassembled WGS sequence"/>
</dbReference>
<evidence type="ECO:0000313" key="1">
    <source>
        <dbReference type="EMBL" id="CAI9567652.1"/>
    </source>
</evidence>
<protein>
    <recommendedName>
        <fullName evidence="3">ATP synthase F0 subunit 8</fullName>
    </recommendedName>
</protein>
<comment type="caution">
    <text evidence="1">The sequence shown here is derived from an EMBL/GenBank/DDBJ whole genome shotgun (WGS) entry which is preliminary data.</text>
</comment>
<organism evidence="1 2">
    <name type="scientific">Staurois parvus</name>
    <dbReference type="NCBI Taxonomy" id="386267"/>
    <lineage>
        <taxon>Eukaryota</taxon>
        <taxon>Metazoa</taxon>
        <taxon>Chordata</taxon>
        <taxon>Craniata</taxon>
        <taxon>Vertebrata</taxon>
        <taxon>Euteleostomi</taxon>
        <taxon>Amphibia</taxon>
        <taxon>Batrachia</taxon>
        <taxon>Anura</taxon>
        <taxon>Neobatrachia</taxon>
        <taxon>Ranoidea</taxon>
        <taxon>Ranidae</taxon>
        <taxon>Staurois</taxon>
    </lineage>
</organism>